<dbReference type="PANTHER" id="PTHR11036">
    <property type="entry name" value="SEMAPHORIN"/>
    <property type="match status" value="1"/>
</dbReference>
<keyword evidence="2" id="KW-0732">Signal</keyword>
<dbReference type="EMBL" id="UYJE01002234">
    <property type="protein sequence ID" value="VDI08781.1"/>
    <property type="molecule type" value="Genomic_DNA"/>
</dbReference>
<dbReference type="SUPFAM" id="SSF101912">
    <property type="entry name" value="Sema domain"/>
    <property type="match status" value="1"/>
</dbReference>
<protein>
    <recommendedName>
        <fullName evidence="3">Sema domain-containing protein</fullName>
    </recommendedName>
</protein>
<dbReference type="GO" id="GO:0030215">
    <property type="term" value="F:semaphorin receptor binding"/>
    <property type="evidence" value="ECO:0007669"/>
    <property type="project" value="InterPro"/>
</dbReference>
<evidence type="ECO:0000313" key="4">
    <source>
        <dbReference type="EMBL" id="VDI08781.1"/>
    </source>
</evidence>
<dbReference type="InterPro" id="IPR027231">
    <property type="entry name" value="Semaphorin"/>
</dbReference>
<feature type="non-terminal residue" evidence="4">
    <location>
        <position position="419"/>
    </location>
</feature>
<feature type="chain" id="PRO_5032504967" description="Sema domain-containing protein" evidence="2">
    <location>
        <begin position="16"/>
        <end position="419"/>
    </location>
</feature>
<comment type="caution">
    <text evidence="4">The sequence shown here is derived from an EMBL/GenBank/DDBJ whole genome shotgun (WGS) entry which is preliminary data.</text>
</comment>
<dbReference type="AlphaFoldDB" id="A0A8B6CT84"/>
<reference evidence="4" key="1">
    <citation type="submission" date="2018-11" db="EMBL/GenBank/DDBJ databases">
        <authorList>
            <person name="Alioto T."/>
            <person name="Alioto T."/>
        </authorList>
    </citation>
    <scope>NUCLEOTIDE SEQUENCE</scope>
</reference>
<dbReference type="SMART" id="SM00630">
    <property type="entry name" value="Sema"/>
    <property type="match status" value="1"/>
</dbReference>
<dbReference type="Pfam" id="PF01403">
    <property type="entry name" value="Sema"/>
    <property type="match status" value="1"/>
</dbReference>
<feature type="signal peptide" evidence="2">
    <location>
        <begin position="1"/>
        <end position="15"/>
    </location>
</feature>
<dbReference type="InterPro" id="IPR015943">
    <property type="entry name" value="WD40/YVTN_repeat-like_dom_sf"/>
</dbReference>
<name>A0A8B6CT84_MYTGA</name>
<dbReference type="GO" id="GO:0045499">
    <property type="term" value="F:chemorepellent activity"/>
    <property type="evidence" value="ECO:0007669"/>
    <property type="project" value="TreeGrafter"/>
</dbReference>
<dbReference type="GO" id="GO:0071526">
    <property type="term" value="P:semaphorin-plexin signaling pathway"/>
    <property type="evidence" value="ECO:0007669"/>
    <property type="project" value="TreeGrafter"/>
</dbReference>
<accession>A0A8B6CT84</accession>
<dbReference type="OrthoDB" id="9988752at2759"/>
<feature type="domain" description="Sema" evidence="3">
    <location>
        <begin position="1"/>
        <end position="419"/>
    </location>
</feature>
<evidence type="ECO:0000313" key="5">
    <source>
        <dbReference type="Proteomes" id="UP000596742"/>
    </source>
</evidence>
<dbReference type="PANTHER" id="PTHR11036:SF127">
    <property type="entry name" value="SEMAPHORIN-1A"/>
    <property type="match status" value="1"/>
</dbReference>
<dbReference type="InterPro" id="IPR036352">
    <property type="entry name" value="Semap_dom_sf"/>
</dbReference>
<sequence length="419" mass="47194">LKIILLLALLESTEATYNRFLLVDSELHKLFVGQMNNVSIIDLSNGGNTVQADNIELLPETDKLNYCTLSKPRVPDCQNHIRFITKKTKDILMLFGSNADSPKGFELNMTDLTHSSSDVRCSNDPFHNYTVLFVQSQNPNDEELLYYASTLHGESTIQRPIPGTTDYMQGVISNKWMKDPQFVASFDIGDKVYFFFRETAVEVDPAETKIFSRVAKVCKKDTGGNSLLRNKWTSFQKARLTCNENDVHYDSIQDVVMKDSTFYGVFITKQGTPASAICAFNLTSIEAAINGPFKNQETDNAYWTVATNVPTPRPGQCTDDTLSLSEEGLQFIADHPLMNNTVEQVNGKPIFLLDDRELQHLELHSNMSEIVFYTASNTGKVYKLFFKDGSTYINTMISPLSEADVIWALKQFPISVNIF</sequence>
<gene>
    <name evidence="4" type="ORF">MGAL_10B048749</name>
</gene>
<dbReference type="GO" id="GO:0005886">
    <property type="term" value="C:plasma membrane"/>
    <property type="evidence" value="ECO:0007669"/>
    <property type="project" value="TreeGrafter"/>
</dbReference>
<evidence type="ECO:0000259" key="3">
    <source>
        <dbReference type="PROSITE" id="PS51004"/>
    </source>
</evidence>
<proteinExistence type="predicted"/>
<evidence type="ECO:0000256" key="1">
    <source>
        <dbReference type="PROSITE-ProRule" id="PRU00352"/>
    </source>
</evidence>
<dbReference type="GO" id="GO:0007411">
    <property type="term" value="P:axon guidance"/>
    <property type="evidence" value="ECO:0007669"/>
    <property type="project" value="TreeGrafter"/>
</dbReference>
<dbReference type="InterPro" id="IPR001627">
    <property type="entry name" value="Semap_dom"/>
</dbReference>
<dbReference type="GO" id="GO:0030335">
    <property type="term" value="P:positive regulation of cell migration"/>
    <property type="evidence" value="ECO:0007669"/>
    <property type="project" value="TreeGrafter"/>
</dbReference>
<dbReference type="PROSITE" id="PS51004">
    <property type="entry name" value="SEMA"/>
    <property type="match status" value="1"/>
</dbReference>
<dbReference type="Proteomes" id="UP000596742">
    <property type="component" value="Unassembled WGS sequence"/>
</dbReference>
<comment type="caution">
    <text evidence="1">Lacks conserved residue(s) required for the propagation of feature annotation.</text>
</comment>
<evidence type="ECO:0000256" key="2">
    <source>
        <dbReference type="SAM" id="SignalP"/>
    </source>
</evidence>
<organism evidence="4 5">
    <name type="scientific">Mytilus galloprovincialis</name>
    <name type="common">Mediterranean mussel</name>
    <dbReference type="NCBI Taxonomy" id="29158"/>
    <lineage>
        <taxon>Eukaryota</taxon>
        <taxon>Metazoa</taxon>
        <taxon>Spiralia</taxon>
        <taxon>Lophotrochozoa</taxon>
        <taxon>Mollusca</taxon>
        <taxon>Bivalvia</taxon>
        <taxon>Autobranchia</taxon>
        <taxon>Pteriomorphia</taxon>
        <taxon>Mytilida</taxon>
        <taxon>Mytiloidea</taxon>
        <taxon>Mytilidae</taxon>
        <taxon>Mytilinae</taxon>
        <taxon>Mytilus</taxon>
    </lineage>
</organism>
<keyword evidence="5" id="KW-1185">Reference proteome</keyword>
<dbReference type="Gene3D" id="2.130.10.10">
    <property type="entry name" value="YVTN repeat-like/Quinoprotein amine dehydrogenase"/>
    <property type="match status" value="1"/>
</dbReference>